<dbReference type="NCBIfam" id="TIGR03317">
    <property type="entry name" value="ygfZ_signature"/>
    <property type="match status" value="1"/>
</dbReference>
<dbReference type="SUPFAM" id="SSF103025">
    <property type="entry name" value="Folate-binding domain"/>
    <property type="match status" value="1"/>
</dbReference>
<dbReference type="InterPro" id="IPR027266">
    <property type="entry name" value="TrmE/GcvT-like"/>
</dbReference>
<dbReference type="PANTHER" id="PTHR22602:SF0">
    <property type="entry name" value="TRANSFERASE CAF17, MITOCHONDRIAL-RELATED"/>
    <property type="match status" value="1"/>
</dbReference>
<evidence type="ECO:0000313" key="5">
    <source>
        <dbReference type="EMBL" id="KAK3576971.1"/>
    </source>
</evidence>
<name>A0AAE0RNW0_9BIVA</name>
<dbReference type="InterPro" id="IPR057460">
    <property type="entry name" value="CAF17_C"/>
</dbReference>
<evidence type="ECO:0000313" key="6">
    <source>
        <dbReference type="Proteomes" id="UP001195483"/>
    </source>
</evidence>
<reference evidence="5" key="1">
    <citation type="journal article" date="2021" name="Genome Biol. Evol.">
        <title>A High-Quality Reference Genome for a Parasitic Bivalve with Doubly Uniparental Inheritance (Bivalvia: Unionida).</title>
        <authorList>
            <person name="Smith C.H."/>
        </authorList>
    </citation>
    <scope>NUCLEOTIDE SEQUENCE</scope>
    <source>
        <strain evidence="5">CHS0354</strain>
    </source>
</reference>
<dbReference type="Pfam" id="PF25455">
    <property type="entry name" value="Beta-barrel_CAF17_C"/>
    <property type="match status" value="1"/>
</dbReference>
<proteinExistence type="predicted"/>
<keyword evidence="3" id="KW-0496">Mitochondrion</keyword>
<comment type="subcellular location">
    <subcellularLocation>
        <location evidence="1">Mitochondrion</location>
    </subcellularLocation>
</comment>
<protein>
    <recommendedName>
        <fullName evidence="4">CAF17 C-terminal domain-containing protein</fullName>
    </recommendedName>
</protein>
<dbReference type="GO" id="GO:0005759">
    <property type="term" value="C:mitochondrial matrix"/>
    <property type="evidence" value="ECO:0007669"/>
    <property type="project" value="TreeGrafter"/>
</dbReference>
<dbReference type="InterPro" id="IPR045179">
    <property type="entry name" value="YgfZ/GcvT"/>
</dbReference>
<dbReference type="AlphaFoldDB" id="A0AAE0RNW0"/>
<evidence type="ECO:0000256" key="3">
    <source>
        <dbReference type="ARBA" id="ARBA00023128"/>
    </source>
</evidence>
<reference evidence="5" key="2">
    <citation type="journal article" date="2021" name="Genome Biol. Evol.">
        <title>Developing a high-quality reference genome for a parasitic bivalve with doubly uniparental inheritance (Bivalvia: Unionida).</title>
        <authorList>
            <person name="Smith C.H."/>
        </authorList>
    </citation>
    <scope>NUCLEOTIDE SEQUENCE</scope>
    <source>
        <strain evidence="5">CHS0354</strain>
        <tissue evidence="5">Mantle</tissue>
    </source>
</reference>
<dbReference type="Gene3D" id="3.30.1360.120">
    <property type="entry name" value="Probable tRNA modification gtpase trme, domain 1"/>
    <property type="match status" value="2"/>
</dbReference>
<dbReference type="PANTHER" id="PTHR22602">
    <property type="entry name" value="TRANSFERASE CAF17, MITOCHONDRIAL-RELATED"/>
    <property type="match status" value="1"/>
</dbReference>
<evidence type="ECO:0000256" key="1">
    <source>
        <dbReference type="ARBA" id="ARBA00004173"/>
    </source>
</evidence>
<dbReference type="GO" id="GO:0016226">
    <property type="term" value="P:iron-sulfur cluster assembly"/>
    <property type="evidence" value="ECO:0007669"/>
    <property type="project" value="TreeGrafter"/>
</dbReference>
<keyword evidence="2" id="KW-0809">Transit peptide</keyword>
<dbReference type="EMBL" id="JAEAOA010000424">
    <property type="protein sequence ID" value="KAK3576971.1"/>
    <property type="molecule type" value="Genomic_DNA"/>
</dbReference>
<gene>
    <name evidence="5" type="ORF">CHS0354_005974</name>
</gene>
<feature type="domain" description="CAF17 C-terminal" evidence="4">
    <location>
        <begin position="267"/>
        <end position="343"/>
    </location>
</feature>
<evidence type="ECO:0000256" key="2">
    <source>
        <dbReference type="ARBA" id="ARBA00022946"/>
    </source>
</evidence>
<accession>A0AAE0RNW0</accession>
<reference evidence="5" key="3">
    <citation type="submission" date="2023-05" db="EMBL/GenBank/DDBJ databases">
        <authorList>
            <person name="Smith C.H."/>
        </authorList>
    </citation>
    <scope>NUCLEOTIDE SEQUENCE</scope>
    <source>
        <strain evidence="5">CHS0354</strain>
        <tissue evidence="5">Mantle</tissue>
    </source>
</reference>
<comment type="caution">
    <text evidence="5">The sequence shown here is derived from an EMBL/GenBank/DDBJ whole genome shotgun (WGS) entry which is preliminary data.</text>
</comment>
<organism evidence="5 6">
    <name type="scientific">Potamilus streckersoni</name>
    <dbReference type="NCBI Taxonomy" id="2493646"/>
    <lineage>
        <taxon>Eukaryota</taxon>
        <taxon>Metazoa</taxon>
        <taxon>Spiralia</taxon>
        <taxon>Lophotrochozoa</taxon>
        <taxon>Mollusca</taxon>
        <taxon>Bivalvia</taxon>
        <taxon>Autobranchia</taxon>
        <taxon>Heteroconchia</taxon>
        <taxon>Palaeoheterodonta</taxon>
        <taxon>Unionida</taxon>
        <taxon>Unionoidea</taxon>
        <taxon>Unionidae</taxon>
        <taxon>Ambleminae</taxon>
        <taxon>Lampsilini</taxon>
        <taxon>Potamilus</taxon>
    </lineage>
</organism>
<dbReference type="InterPro" id="IPR017703">
    <property type="entry name" value="YgfZ/GCV_T_CS"/>
</dbReference>
<evidence type="ECO:0000259" key="4">
    <source>
        <dbReference type="Pfam" id="PF25455"/>
    </source>
</evidence>
<sequence>MLPVNSLTLCRIIQKANLYMCTRCQSQIINQKARVFRTKQHCLFSTASLSKTYKLKSRGLVQLQGVDAVPLLQGLVTSDVTQLGLSEKSQYSMLLNVQGRVLYDLILYDVSHSVGENCLLVECEVTAVEEIMKLIKKYKLRKKVEITNKSEELSVLATLLNEDTNTEEKSESVVIETKDPRVLSFGRRIILHSDKSYSKNYIIESSETSYHERRYEWGIPEGTTDLPPGNCTPLESNLVFMNGVSFDKGCYLGQELTARSHHTGVIRKRLMPVILDKVSTEQIEPGETVLDRNGKSVGKFRNSLGLYGLALLRLADVTETLHVKDKNGNPLTMKAVIPSWWPKDH</sequence>
<dbReference type="Proteomes" id="UP001195483">
    <property type="component" value="Unassembled WGS sequence"/>
</dbReference>
<keyword evidence="6" id="KW-1185">Reference proteome</keyword>